<dbReference type="RefSeq" id="WP_002708765.1">
    <property type="nucleotide sequence ID" value="NZ_JH651384.1"/>
</dbReference>
<dbReference type="PANTHER" id="PTHR43566">
    <property type="entry name" value="CONSERVED PROTEIN"/>
    <property type="match status" value="1"/>
</dbReference>
<feature type="domain" description="DUF4143" evidence="2">
    <location>
        <begin position="204"/>
        <end position="352"/>
    </location>
</feature>
<evidence type="ECO:0000259" key="2">
    <source>
        <dbReference type="Pfam" id="PF13635"/>
    </source>
</evidence>
<sequence length="406" mass="47701">MERFYTDILQNELLTQRQMLFVSGPRQVGKTTLAKAIVEQQHGQYYNWDNRQHRQWILQSVSNTTDAELLNQIGVHELREQRALVAFDELHKYKDWKNYLKGLFDLYEQQLAVLATGSARMDIFRKGGDSLMGRYFHYRMHPLSLREISAPHTAGQLLQDLQRPDSSALEQLRNFGGFPEPFLKADTRFYNRWQQLRQQQLIFEDIRDTNTVQDIAHLDVLATLLREQSGQVVRYSTLANQINVSVDTIRRWITLLESFYYAFRVTPWFQNLASALRKEPKIYLWDWSQVKDTGARHENLIASHLLKAVHWWTDHGLGDYQLHYLRTKDQKEVDFLVSRNNQPWLLVEVKSSPSQPINKNLHWFQEQLGAEHALQVVMDMPYVEADCFAAGKPVKVPVETFLMRLV</sequence>
<evidence type="ECO:0000313" key="3">
    <source>
        <dbReference type="EMBL" id="EIJ34844.1"/>
    </source>
</evidence>
<dbReference type="EMBL" id="JH651384">
    <property type="protein sequence ID" value="EIJ34844.1"/>
    <property type="molecule type" value="Genomic_DNA"/>
</dbReference>
<proteinExistence type="predicted"/>
<dbReference type="Pfam" id="PF13635">
    <property type="entry name" value="DUF4143"/>
    <property type="match status" value="1"/>
</dbReference>
<dbReference type="InterPro" id="IPR025420">
    <property type="entry name" value="DUF4143"/>
</dbReference>
<gene>
    <name evidence="3" type="ORF">Thini_2286</name>
</gene>
<evidence type="ECO:0000313" key="4">
    <source>
        <dbReference type="Proteomes" id="UP000005317"/>
    </source>
</evidence>
<dbReference type="Proteomes" id="UP000005317">
    <property type="component" value="Unassembled WGS sequence"/>
</dbReference>
<reference evidence="4" key="1">
    <citation type="journal article" date="2011" name="Stand. Genomic Sci.">
        <title>Genome sequence of the filamentous, gliding Thiothrix nivea neotype strain (JP2(T)).</title>
        <authorList>
            <person name="Lapidus A."/>
            <person name="Nolan M."/>
            <person name="Lucas S."/>
            <person name="Glavina Del Rio T."/>
            <person name="Tice H."/>
            <person name="Cheng J.F."/>
            <person name="Tapia R."/>
            <person name="Han C."/>
            <person name="Goodwin L."/>
            <person name="Pitluck S."/>
            <person name="Liolios K."/>
            <person name="Pagani I."/>
            <person name="Ivanova N."/>
            <person name="Huntemann M."/>
            <person name="Mavromatis K."/>
            <person name="Mikhailova N."/>
            <person name="Pati A."/>
            <person name="Chen A."/>
            <person name="Palaniappan K."/>
            <person name="Land M."/>
            <person name="Brambilla E.M."/>
            <person name="Rohde M."/>
            <person name="Abt B."/>
            <person name="Verbarg S."/>
            <person name="Goker M."/>
            <person name="Bristow J."/>
            <person name="Eisen J.A."/>
            <person name="Markowitz V."/>
            <person name="Hugenholtz P."/>
            <person name="Kyrpides N.C."/>
            <person name="Klenk H.P."/>
            <person name="Woyke T."/>
        </authorList>
    </citation>
    <scope>NUCLEOTIDE SEQUENCE [LARGE SCALE GENOMIC DNA]</scope>
    <source>
        <strain evidence="4">ATCC 35100 / DSM 5205 / JP2</strain>
    </source>
</reference>
<dbReference type="SUPFAM" id="SSF52540">
    <property type="entry name" value="P-loop containing nucleoside triphosphate hydrolases"/>
    <property type="match status" value="1"/>
</dbReference>
<feature type="domain" description="AAA" evidence="1">
    <location>
        <begin position="17"/>
        <end position="148"/>
    </location>
</feature>
<dbReference type="InterPro" id="IPR041682">
    <property type="entry name" value="AAA_14"/>
</dbReference>
<accession>A0A656HFS0</accession>
<dbReference type="AlphaFoldDB" id="A0A656HFS0"/>
<protein>
    <recommendedName>
        <fullName evidence="5">AAA family ATPase</fullName>
    </recommendedName>
</protein>
<dbReference type="Pfam" id="PF13173">
    <property type="entry name" value="AAA_14"/>
    <property type="match status" value="1"/>
</dbReference>
<dbReference type="PANTHER" id="PTHR43566:SF1">
    <property type="entry name" value="AAA+ ATPASE DOMAIN-CONTAINING PROTEIN"/>
    <property type="match status" value="1"/>
</dbReference>
<dbReference type="Gene3D" id="3.40.50.300">
    <property type="entry name" value="P-loop containing nucleotide triphosphate hydrolases"/>
    <property type="match status" value="1"/>
</dbReference>
<organism evidence="3 4">
    <name type="scientific">Thiothrix nivea (strain ATCC 35100 / DSM 5205 / JP2)</name>
    <dbReference type="NCBI Taxonomy" id="870187"/>
    <lineage>
        <taxon>Bacteria</taxon>
        <taxon>Pseudomonadati</taxon>
        <taxon>Pseudomonadota</taxon>
        <taxon>Gammaproteobacteria</taxon>
        <taxon>Thiotrichales</taxon>
        <taxon>Thiotrichaceae</taxon>
        <taxon>Thiothrix</taxon>
    </lineage>
</organism>
<evidence type="ECO:0008006" key="5">
    <source>
        <dbReference type="Google" id="ProtNLM"/>
    </source>
</evidence>
<name>A0A656HFS0_THINJ</name>
<dbReference type="InterPro" id="IPR027417">
    <property type="entry name" value="P-loop_NTPase"/>
</dbReference>
<evidence type="ECO:0000259" key="1">
    <source>
        <dbReference type="Pfam" id="PF13173"/>
    </source>
</evidence>
<keyword evidence="4" id="KW-1185">Reference proteome</keyword>